<comment type="caution">
    <text evidence="2">The sequence shown here is derived from an EMBL/GenBank/DDBJ whole genome shotgun (WGS) entry which is preliminary data.</text>
</comment>
<reference evidence="3" key="1">
    <citation type="journal article" date="2019" name="Int. J. Syst. Evol. Microbiol.">
        <title>The Global Catalogue of Microorganisms (GCM) 10K type strain sequencing project: providing services to taxonomists for standard genome sequencing and annotation.</title>
        <authorList>
            <consortium name="The Broad Institute Genomics Platform"/>
            <consortium name="The Broad Institute Genome Sequencing Center for Infectious Disease"/>
            <person name="Wu L."/>
            <person name="Ma J."/>
        </authorList>
    </citation>
    <scope>NUCLEOTIDE SEQUENCE [LARGE SCALE GENOMIC DNA]</scope>
    <source>
        <strain evidence="3">JCM 13250</strain>
    </source>
</reference>
<accession>A0ABP4YV66</accession>
<evidence type="ECO:0000256" key="1">
    <source>
        <dbReference type="SAM" id="Phobius"/>
    </source>
</evidence>
<dbReference type="Proteomes" id="UP001500218">
    <property type="component" value="Unassembled WGS sequence"/>
</dbReference>
<gene>
    <name evidence="2" type="ORF">GCM10009682_55360</name>
</gene>
<evidence type="ECO:0000313" key="3">
    <source>
        <dbReference type="Proteomes" id="UP001500218"/>
    </source>
</evidence>
<sequence>MAEPVELDDDASGIERELAAAFPVGRWVDAGGREVRASVLARIAGSRPEPAWPMPGLRLRGARVVGQLNLGFTEVLFPLSLEDCDFAEAPGLWWADLGFTSLRRSRLPGLVAPNVAVRAHLRLDGCRFSGKVNLTGARLRGGLLLDGAELAEPGGVALDAQRIELGGDLRALDGFRATGRLQLFQATINGGVHLDGATIEGASSGVANEALDLDSATVRGGVFARNADIAGEISLRHATIGGVVTLTSSTVRNPGGVSLRMDRADVAGGVFLLNSRLVGEARMISTRIGRTIQLAGAVLDNAGGTALKATALNVDGSFEAGADSTGRAGLVANGVVNLVEASVTGPVLFEGARLDNPGGDSLSATGIRAGSVFNCCEGFTATGNVSVTSGRIASRLCFDRATLQSLSCSRADVNHLSMRFAVAPAGEVNLTHARVVLLQDDPATWPSALRLDGLTYQTLIPDLPPTERLGWLGREPRSVRPHPYQQLATAYRQLGHDEHARTVLLARQRRQTRSRSRAARAWGWLQDATVGYGYRPLRAVTWLLALLAIGSAVFAAHPPVAVNPGSSLRFNPVFYTLDLLLPIVGFGQEAAFEPAGAGQWLAYLLIAAGWTLATTAAAGFSRAITRT</sequence>
<keyword evidence="1" id="KW-0812">Transmembrane</keyword>
<feature type="transmembrane region" description="Helical" evidence="1">
    <location>
        <begin position="539"/>
        <end position="556"/>
    </location>
</feature>
<keyword evidence="3" id="KW-1185">Reference proteome</keyword>
<dbReference type="EMBL" id="BAAALT010000254">
    <property type="protein sequence ID" value="GAA1829360.1"/>
    <property type="molecule type" value="Genomic_DNA"/>
</dbReference>
<name>A0ABP4YV66_9ACTN</name>
<evidence type="ECO:0000313" key="2">
    <source>
        <dbReference type="EMBL" id="GAA1829360.1"/>
    </source>
</evidence>
<feature type="transmembrane region" description="Helical" evidence="1">
    <location>
        <begin position="600"/>
        <end position="620"/>
    </location>
</feature>
<keyword evidence="1" id="KW-1133">Transmembrane helix</keyword>
<feature type="transmembrane region" description="Helical" evidence="1">
    <location>
        <begin position="568"/>
        <end position="588"/>
    </location>
</feature>
<evidence type="ECO:0008006" key="4">
    <source>
        <dbReference type="Google" id="ProtNLM"/>
    </source>
</evidence>
<proteinExistence type="predicted"/>
<keyword evidence="1" id="KW-0472">Membrane</keyword>
<organism evidence="2 3">
    <name type="scientific">Luedemannella flava</name>
    <dbReference type="NCBI Taxonomy" id="349316"/>
    <lineage>
        <taxon>Bacteria</taxon>
        <taxon>Bacillati</taxon>
        <taxon>Actinomycetota</taxon>
        <taxon>Actinomycetes</taxon>
        <taxon>Micromonosporales</taxon>
        <taxon>Micromonosporaceae</taxon>
        <taxon>Luedemannella</taxon>
    </lineage>
</organism>
<protein>
    <recommendedName>
        <fullName evidence="4">Membrane-associated oxidoreductase</fullName>
    </recommendedName>
</protein>